<proteinExistence type="predicted"/>
<protein>
    <submittedName>
        <fullName evidence="1">Uncharacterized protein</fullName>
    </submittedName>
</protein>
<dbReference type="EMBL" id="FOTQ01000001">
    <property type="protein sequence ID" value="SFL52097.1"/>
    <property type="molecule type" value="Genomic_DNA"/>
</dbReference>
<sequence length="383" mass="41447">MYLKQSDQKYYENLPRVADFNRLAEPAGYVPLPDDWIVGVADIVGSTREIERGRYKTVNMVGAAVISAQLNAAGLARLPYVFGGDGAGFAVWPEQRGAAEKALDAVRRWARREFDISLRVATVTVGDIRAAGHDIRVARFAPSEGVDYAMFSGGGVAWAEAQMKAGAIGLPDDAGTGDDPDLTGLSCRWSNLGAENGAILSLVMEPRDGVSERAFSKVARSVLKAADGAGRGGHPVPSKGPDFRFPPVGLTLEAHVSHGKRPLWMQKLVLLGGNFMIWALFRSNMRLGNFSPERYRAEVGPNADFRKFDDGLKMTLDCDGETQARIERVLRRAEERGVIRYGLHAQDEALMTCLVPSASENTHMHFVDGAAGGYARAAAQLLG</sequence>
<dbReference type="AlphaFoldDB" id="A0A1I4IDH3"/>
<evidence type="ECO:0000313" key="1">
    <source>
        <dbReference type="EMBL" id="SFL52097.1"/>
    </source>
</evidence>
<keyword evidence="2" id="KW-1185">Reference proteome</keyword>
<accession>A0A1I4IDH3</accession>
<reference evidence="1 2" key="1">
    <citation type="submission" date="2016-10" db="EMBL/GenBank/DDBJ databases">
        <authorList>
            <person name="de Groot N.N."/>
        </authorList>
    </citation>
    <scope>NUCLEOTIDE SEQUENCE [LARGE SCALE GENOMIC DNA]</scope>
    <source>
        <strain evidence="1 2">DSM 15283</strain>
    </source>
</reference>
<dbReference type="RefSeq" id="WP_341350616.1">
    <property type="nucleotide sequence ID" value="NZ_FOTQ01000001.1"/>
</dbReference>
<dbReference type="Pfam" id="PF11294">
    <property type="entry name" value="DUF3095"/>
    <property type="match status" value="1"/>
</dbReference>
<gene>
    <name evidence="1" type="ORF">SAMN04488042_101543</name>
</gene>
<evidence type="ECO:0000313" key="2">
    <source>
        <dbReference type="Proteomes" id="UP000199144"/>
    </source>
</evidence>
<dbReference type="Proteomes" id="UP000199144">
    <property type="component" value="Unassembled WGS sequence"/>
</dbReference>
<organism evidence="1 2">
    <name type="scientific">Shimia aestuarii</name>
    <dbReference type="NCBI Taxonomy" id="254406"/>
    <lineage>
        <taxon>Bacteria</taxon>
        <taxon>Pseudomonadati</taxon>
        <taxon>Pseudomonadota</taxon>
        <taxon>Alphaproteobacteria</taxon>
        <taxon>Rhodobacterales</taxon>
        <taxon>Roseobacteraceae</taxon>
    </lineage>
</organism>
<name>A0A1I4IDH3_9RHOB</name>
<dbReference type="InterPro" id="IPR021445">
    <property type="entry name" value="DUF3095"/>
</dbReference>
<dbReference type="STRING" id="254406.SAMN04488042_101543"/>